<keyword evidence="5 8" id="KW-0812">Transmembrane</keyword>
<dbReference type="InterPro" id="IPR020846">
    <property type="entry name" value="MFS_dom"/>
</dbReference>
<dbReference type="PANTHER" id="PTHR48021">
    <property type="match status" value="1"/>
</dbReference>
<keyword evidence="6 8" id="KW-1133">Transmembrane helix</keyword>
<feature type="transmembrane region" description="Helical" evidence="8">
    <location>
        <begin position="299"/>
        <end position="316"/>
    </location>
</feature>
<dbReference type="Pfam" id="PF00083">
    <property type="entry name" value="Sugar_tr"/>
    <property type="match status" value="1"/>
</dbReference>
<feature type="transmembrane region" description="Helical" evidence="8">
    <location>
        <begin position="21"/>
        <end position="42"/>
    </location>
</feature>
<evidence type="ECO:0000256" key="4">
    <source>
        <dbReference type="ARBA" id="ARBA00022597"/>
    </source>
</evidence>
<evidence type="ECO:0000256" key="6">
    <source>
        <dbReference type="ARBA" id="ARBA00022989"/>
    </source>
</evidence>
<feature type="transmembrane region" description="Helical" evidence="8">
    <location>
        <begin position="396"/>
        <end position="417"/>
    </location>
</feature>
<keyword evidence="7 8" id="KW-0472">Membrane</keyword>
<feature type="transmembrane region" description="Helical" evidence="8">
    <location>
        <begin position="257"/>
        <end position="279"/>
    </location>
</feature>
<evidence type="ECO:0000256" key="5">
    <source>
        <dbReference type="ARBA" id="ARBA00022692"/>
    </source>
</evidence>
<reference evidence="10" key="1">
    <citation type="submission" date="2025-08" db="UniProtKB">
        <authorList>
            <consortium name="RefSeq"/>
        </authorList>
    </citation>
    <scope>IDENTIFICATION</scope>
    <source>
        <tissue evidence="10">Whole insect</tissue>
    </source>
</reference>
<evidence type="ECO:0000256" key="3">
    <source>
        <dbReference type="ARBA" id="ARBA00022475"/>
    </source>
</evidence>
<keyword evidence="2" id="KW-0813">Transport</keyword>
<name>A0A6P7F531_DIAVI</name>
<dbReference type="InterPro" id="IPR005828">
    <property type="entry name" value="MFS_sugar_transport-like"/>
</dbReference>
<dbReference type="GO" id="GO:0005886">
    <property type="term" value="C:plasma membrane"/>
    <property type="evidence" value="ECO:0007669"/>
    <property type="project" value="UniProtKB-SubCell"/>
</dbReference>
<evidence type="ECO:0000256" key="2">
    <source>
        <dbReference type="ARBA" id="ARBA00022448"/>
    </source>
</evidence>
<feature type="transmembrane region" description="Helical" evidence="8">
    <location>
        <begin position="176"/>
        <end position="195"/>
    </location>
</feature>
<dbReference type="PROSITE" id="PS00216">
    <property type="entry name" value="SUGAR_TRANSPORT_1"/>
    <property type="match status" value="1"/>
</dbReference>
<accession>A0A6P7F531</accession>
<dbReference type="GO" id="GO:0022857">
    <property type="term" value="F:transmembrane transporter activity"/>
    <property type="evidence" value="ECO:0007669"/>
    <property type="project" value="InterPro"/>
</dbReference>
<evidence type="ECO:0000259" key="9">
    <source>
        <dbReference type="PROSITE" id="PS50850"/>
    </source>
</evidence>
<dbReference type="InterPro" id="IPR050549">
    <property type="entry name" value="MFS_Trehalose_Transporter"/>
</dbReference>
<keyword evidence="3" id="KW-1003">Cell membrane</keyword>
<keyword evidence="4" id="KW-0762">Sugar transport</keyword>
<feature type="transmembrane region" description="Helical" evidence="8">
    <location>
        <begin position="325"/>
        <end position="345"/>
    </location>
</feature>
<comment type="subcellular location">
    <subcellularLocation>
        <location evidence="1">Cell membrane</location>
        <topology evidence="1">Multi-pass membrane protein</topology>
    </subcellularLocation>
</comment>
<dbReference type="Gene3D" id="1.20.1250.20">
    <property type="entry name" value="MFS general substrate transporter like domains"/>
    <property type="match status" value="1"/>
</dbReference>
<gene>
    <name evidence="10" type="primary">LOC114324869</name>
</gene>
<dbReference type="PROSITE" id="PS50850">
    <property type="entry name" value="MFS"/>
    <property type="match status" value="1"/>
</dbReference>
<feature type="domain" description="Major facilitator superfamily (MFS) profile" evidence="9">
    <location>
        <begin position="19"/>
        <end position="449"/>
    </location>
</feature>
<dbReference type="InterPro" id="IPR005829">
    <property type="entry name" value="Sugar_transporter_CS"/>
</dbReference>
<dbReference type="AlphaFoldDB" id="A0A6P7F531"/>
<protein>
    <submittedName>
        <fullName evidence="10">Facilitated trehalose transporter Tret1-like</fullName>
    </submittedName>
</protein>
<proteinExistence type="predicted"/>
<dbReference type="RefSeq" id="XP_028128565.1">
    <property type="nucleotide sequence ID" value="XM_028272764.1"/>
</dbReference>
<feature type="transmembrane region" description="Helical" evidence="8">
    <location>
        <begin position="423"/>
        <end position="445"/>
    </location>
</feature>
<dbReference type="FunFam" id="1.20.1250.20:FF:000218">
    <property type="entry name" value="facilitated trehalose transporter Tret1"/>
    <property type="match status" value="1"/>
</dbReference>
<sequence>MVVRKFFPGGAYKGETQWPQIMAILIGSLAGLTEGLLFAWSSPFLIKITQDKVNYDISEEQASYFVTIQALAISFCCPIFPYLCDRIGRKKTLMLISIPQVLSWILAAVAKNVYVFYVARALAGMGNACFYSAFAIYIGEVANPTVRGTYGNSIAFTFYLGDFLIAVIGSYWSVQLTSYVCVTIPILFLILFSFMPESPYWLVMKGREEEAKKSLKFLKRKEHVNEDYIQLNKDVERQMSDKKGLKSLVKTKSSRKGLLACIFLRFSQQLGGLNVFMAYTQFIFQKSGSFLTETQGAQIYTFLNFAFNIIVSMFVVDRLGRRKGYITSLLATAVILFTMATYFYLDGNTDVDVSSFNWIPLAGMVLYLVFSSFGMAVIPTLMLGEVFSARQKANAITILIFVLGIASFASNQLFYYLNSHVGFYFPFYFFCACNILSSIIAYAIVPETKGKTLEEIQEDLRGCDEKPKKVEGEDKI</sequence>
<dbReference type="SUPFAM" id="SSF103473">
    <property type="entry name" value="MFS general substrate transporter"/>
    <property type="match status" value="1"/>
</dbReference>
<feature type="transmembrane region" description="Helical" evidence="8">
    <location>
        <begin position="365"/>
        <end position="384"/>
    </location>
</feature>
<evidence type="ECO:0000256" key="1">
    <source>
        <dbReference type="ARBA" id="ARBA00004651"/>
    </source>
</evidence>
<dbReference type="InterPro" id="IPR036259">
    <property type="entry name" value="MFS_trans_sf"/>
</dbReference>
<feature type="transmembrane region" description="Helical" evidence="8">
    <location>
        <begin position="150"/>
        <end position="170"/>
    </location>
</feature>
<evidence type="ECO:0000256" key="8">
    <source>
        <dbReference type="SAM" id="Phobius"/>
    </source>
</evidence>
<evidence type="ECO:0000313" key="10">
    <source>
        <dbReference type="RefSeq" id="XP_028128565.1"/>
    </source>
</evidence>
<dbReference type="InParanoid" id="A0A6P7F531"/>
<organism evidence="10">
    <name type="scientific">Diabrotica virgifera virgifera</name>
    <name type="common">western corn rootworm</name>
    <dbReference type="NCBI Taxonomy" id="50390"/>
    <lineage>
        <taxon>Eukaryota</taxon>
        <taxon>Metazoa</taxon>
        <taxon>Ecdysozoa</taxon>
        <taxon>Arthropoda</taxon>
        <taxon>Hexapoda</taxon>
        <taxon>Insecta</taxon>
        <taxon>Pterygota</taxon>
        <taxon>Neoptera</taxon>
        <taxon>Endopterygota</taxon>
        <taxon>Coleoptera</taxon>
        <taxon>Polyphaga</taxon>
        <taxon>Cucujiformia</taxon>
        <taxon>Chrysomeloidea</taxon>
        <taxon>Chrysomelidae</taxon>
        <taxon>Galerucinae</taxon>
        <taxon>Diabroticina</taxon>
        <taxon>Diabroticites</taxon>
        <taxon>Diabrotica</taxon>
    </lineage>
</organism>
<feature type="transmembrane region" description="Helical" evidence="8">
    <location>
        <begin position="62"/>
        <end position="80"/>
    </location>
</feature>
<dbReference type="PANTHER" id="PTHR48021:SF46">
    <property type="entry name" value="MAJOR FACILITATOR SUPERFAMILY (MFS) PROFILE DOMAIN-CONTAINING PROTEIN"/>
    <property type="match status" value="1"/>
</dbReference>
<evidence type="ECO:0000256" key="7">
    <source>
        <dbReference type="ARBA" id="ARBA00023136"/>
    </source>
</evidence>
<feature type="transmembrane region" description="Helical" evidence="8">
    <location>
        <begin position="116"/>
        <end position="138"/>
    </location>
</feature>